<keyword evidence="1" id="KW-0479">Metal-binding</keyword>
<dbReference type="AlphaFoldDB" id="A0A9Q8P3S1"/>
<dbReference type="GeneID" id="71980526"/>
<gene>
    <name evidence="7" type="ORF">CLAFUR5_00648</name>
</gene>
<dbReference type="OMA" id="QGREEFW"/>
<evidence type="ECO:0000256" key="3">
    <source>
        <dbReference type="ARBA" id="ARBA00023015"/>
    </source>
</evidence>
<keyword evidence="2" id="KW-0862">Zinc</keyword>
<evidence type="ECO:0000256" key="4">
    <source>
        <dbReference type="ARBA" id="ARBA00023125"/>
    </source>
</evidence>
<dbReference type="PANTHER" id="PTHR36206:SF12">
    <property type="entry name" value="ASPERCRYPTIN BIOSYNTHESIS CLUSTER-SPECIFIC TRANSCRIPTION REGULATOR ATNN-RELATED"/>
    <property type="match status" value="1"/>
</dbReference>
<keyword evidence="5" id="KW-0804">Transcription</keyword>
<name>A0A9Q8P3S1_PASFU</name>
<keyword evidence="8" id="KW-1185">Reference proteome</keyword>
<dbReference type="OrthoDB" id="3598904at2759"/>
<evidence type="ECO:0000256" key="6">
    <source>
        <dbReference type="ARBA" id="ARBA00023242"/>
    </source>
</evidence>
<reference evidence="7" key="2">
    <citation type="journal article" date="2022" name="Microb. Genom.">
        <title>A chromosome-scale genome assembly of the tomato pathogen Cladosporium fulvum reveals a compartmentalized genome architecture and the presence of a dispensable chromosome.</title>
        <authorList>
            <person name="Zaccaron A.Z."/>
            <person name="Chen L.H."/>
            <person name="Samaras A."/>
            <person name="Stergiopoulos I."/>
        </authorList>
    </citation>
    <scope>NUCLEOTIDE SEQUENCE</scope>
    <source>
        <strain evidence="7">Race5_Kim</strain>
    </source>
</reference>
<dbReference type="GO" id="GO:0046872">
    <property type="term" value="F:metal ion binding"/>
    <property type="evidence" value="ECO:0007669"/>
    <property type="project" value="UniProtKB-KW"/>
</dbReference>
<sequence length="315" mass="35781">MKLALSDEYEPYLHAIVAESIPSFFSSLEEAQVHLDGLESAVFDLFYELDRCYGRPQVDLTWDTSVMSREELFCLSSATSRFLPSELHPELTERMEVAKSELAAWCRALAMLAYRSENAASRLMLKIKYLDLWIEACRWKDETEVMGDRFDKEYEHLLELSEQYVGLHLDIDVQAGATETTRPGFCVGTALVGNLAGIAWYCRNPRIRRRCITLIRKINLRGVADSEYLAAVSEKVMELEEARGRLASGKGPDDELVSSDIPEEARMIEDDMCPHQGREEFWKADEGRIVYVTSAGRAGSQLCLHQAIFAVHRKP</sequence>
<reference evidence="7" key="1">
    <citation type="submission" date="2021-12" db="EMBL/GenBank/DDBJ databases">
        <authorList>
            <person name="Zaccaron A."/>
            <person name="Stergiopoulos I."/>
        </authorList>
    </citation>
    <scope>NUCLEOTIDE SEQUENCE</scope>
    <source>
        <strain evidence="7">Race5_Kim</strain>
    </source>
</reference>
<protein>
    <submittedName>
        <fullName evidence="7">Uncharacterized protein</fullName>
    </submittedName>
</protein>
<accession>A0A9Q8P3S1</accession>
<dbReference type="Proteomes" id="UP000756132">
    <property type="component" value="Chromosome 1"/>
</dbReference>
<keyword evidence="3" id="KW-0805">Transcription regulation</keyword>
<evidence type="ECO:0000313" key="7">
    <source>
        <dbReference type="EMBL" id="UJO12223.1"/>
    </source>
</evidence>
<dbReference type="RefSeq" id="XP_047756589.1">
    <property type="nucleotide sequence ID" value="XM_047899796.1"/>
</dbReference>
<evidence type="ECO:0000256" key="5">
    <source>
        <dbReference type="ARBA" id="ARBA00023163"/>
    </source>
</evidence>
<dbReference type="GO" id="GO:0003677">
    <property type="term" value="F:DNA binding"/>
    <property type="evidence" value="ECO:0007669"/>
    <property type="project" value="UniProtKB-KW"/>
</dbReference>
<proteinExistence type="predicted"/>
<organism evidence="7 8">
    <name type="scientific">Passalora fulva</name>
    <name type="common">Tomato leaf mold</name>
    <name type="synonym">Cladosporium fulvum</name>
    <dbReference type="NCBI Taxonomy" id="5499"/>
    <lineage>
        <taxon>Eukaryota</taxon>
        <taxon>Fungi</taxon>
        <taxon>Dikarya</taxon>
        <taxon>Ascomycota</taxon>
        <taxon>Pezizomycotina</taxon>
        <taxon>Dothideomycetes</taxon>
        <taxon>Dothideomycetidae</taxon>
        <taxon>Mycosphaerellales</taxon>
        <taxon>Mycosphaerellaceae</taxon>
        <taxon>Fulvia</taxon>
    </lineage>
</organism>
<evidence type="ECO:0000256" key="2">
    <source>
        <dbReference type="ARBA" id="ARBA00022833"/>
    </source>
</evidence>
<evidence type="ECO:0000313" key="8">
    <source>
        <dbReference type="Proteomes" id="UP000756132"/>
    </source>
</evidence>
<dbReference type="KEGG" id="ffu:CLAFUR5_00648"/>
<keyword evidence="4" id="KW-0238">DNA-binding</keyword>
<dbReference type="PANTHER" id="PTHR36206">
    <property type="entry name" value="ASPERCRYPTIN BIOSYNTHESIS CLUSTER-SPECIFIC TRANSCRIPTION REGULATOR ATNN-RELATED"/>
    <property type="match status" value="1"/>
</dbReference>
<dbReference type="EMBL" id="CP090163">
    <property type="protein sequence ID" value="UJO12223.1"/>
    <property type="molecule type" value="Genomic_DNA"/>
</dbReference>
<keyword evidence="6" id="KW-0539">Nucleus</keyword>
<dbReference type="InterPro" id="IPR052360">
    <property type="entry name" value="Transcr_Regulatory_Proteins"/>
</dbReference>
<evidence type="ECO:0000256" key="1">
    <source>
        <dbReference type="ARBA" id="ARBA00022723"/>
    </source>
</evidence>